<evidence type="ECO:0000313" key="7">
    <source>
        <dbReference type="EMBL" id="RKP48235.1"/>
    </source>
</evidence>
<feature type="region of interest" description="Disordered" evidence="6">
    <location>
        <begin position="1"/>
        <end position="56"/>
    </location>
</feature>
<evidence type="ECO:0000256" key="1">
    <source>
        <dbReference type="ARBA" id="ARBA00004613"/>
    </source>
</evidence>
<dbReference type="OrthoDB" id="8586557at2"/>
<keyword evidence="3" id="KW-0964">Secreted</keyword>
<evidence type="ECO:0000256" key="5">
    <source>
        <dbReference type="ARBA" id="ARBA00023239"/>
    </source>
</evidence>
<keyword evidence="5 7" id="KW-0456">Lyase</keyword>
<keyword evidence="4" id="KW-0843">Virulence</keyword>
<dbReference type="PRINTS" id="PR01342">
    <property type="entry name" value="SALVRPPROT"/>
</dbReference>
<dbReference type="Pfam" id="PF03536">
    <property type="entry name" value="VRP3"/>
    <property type="match status" value="1"/>
</dbReference>
<comment type="subcellular location">
    <subcellularLocation>
        <location evidence="1">Secreted</location>
    </subcellularLocation>
</comment>
<dbReference type="RefSeq" id="WP_121278085.1">
    <property type="nucleotide sequence ID" value="NZ_RBZV01000004.1"/>
</dbReference>
<dbReference type="InterPro" id="IPR003519">
    <property type="entry name" value="OspF/SpvC"/>
</dbReference>
<comment type="similarity">
    <text evidence="2">Belongs to the phosphothreonine lyase family.</text>
</comment>
<dbReference type="AlphaFoldDB" id="A0A494XBU3"/>
<evidence type="ECO:0000256" key="4">
    <source>
        <dbReference type="ARBA" id="ARBA00023026"/>
    </source>
</evidence>
<feature type="compositionally biased region" description="Polar residues" evidence="6">
    <location>
        <begin position="18"/>
        <end position="35"/>
    </location>
</feature>
<comment type="caution">
    <text evidence="7">The sequence shown here is derived from an EMBL/GenBank/DDBJ whole genome shotgun (WGS) entry which is preliminary data.</text>
</comment>
<protein>
    <submittedName>
        <fullName evidence="7">Type III effector phosphothreonine lyase</fullName>
    </submittedName>
</protein>
<organism evidence="7 8">
    <name type="scientific">Trinickia fusca</name>
    <dbReference type="NCBI Taxonomy" id="2419777"/>
    <lineage>
        <taxon>Bacteria</taxon>
        <taxon>Pseudomonadati</taxon>
        <taxon>Pseudomonadota</taxon>
        <taxon>Betaproteobacteria</taxon>
        <taxon>Burkholderiales</taxon>
        <taxon>Burkholderiaceae</taxon>
        <taxon>Trinickia</taxon>
    </lineage>
</organism>
<evidence type="ECO:0000313" key="8">
    <source>
        <dbReference type="Proteomes" id="UP000280434"/>
    </source>
</evidence>
<dbReference type="Gene3D" id="3.30.2430.10">
    <property type="entry name" value="phosphothreonine lyase"/>
    <property type="match status" value="1"/>
</dbReference>
<proteinExistence type="inferred from homology"/>
<dbReference type="GO" id="GO:0005576">
    <property type="term" value="C:extracellular region"/>
    <property type="evidence" value="ECO:0007669"/>
    <property type="project" value="UniProtKB-SubCell"/>
</dbReference>
<dbReference type="EMBL" id="RBZV01000004">
    <property type="protein sequence ID" value="RKP48235.1"/>
    <property type="molecule type" value="Genomic_DNA"/>
</dbReference>
<gene>
    <name evidence="7" type="ORF">D7S89_12960</name>
</gene>
<name>A0A494XBU3_9BURK</name>
<sequence length="291" mass="31025">MSGIGGVSELKDVEQGSRDTQITPTVTAHTSSPAPQASAAIGGIPTRPKLGGVGGNRPKMSLNLGGLMRPPAIPGAATRDHLQSNLGSLRTAMAGLESHTFQSNDAALDYKQMQGTGFTGEHEGFKLSNVPLQDVFMHAKRPGDQPSGEFAGDKLHVSLAEGQVEEGFNALKGLLFSQNSPINEWKITDMGRAPAGERVTQGAQLTLYVKPGANGNYSAQDLKKLQDFTGQLEHTLNANEIGRGARPESDVAPDHWNYVSYRNEFRSGREGGEAQAESLKNEPFFKLVSGT</sequence>
<evidence type="ECO:0000256" key="3">
    <source>
        <dbReference type="ARBA" id="ARBA00022525"/>
    </source>
</evidence>
<accession>A0A494XBU3</accession>
<dbReference type="GO" id="GO:0016829">
    <property type="term" value="F:lyase activity"/>
    <property type="evidence" value="ECO:0007669"/>
    <property type="project" value="UniProtKB-KW"/>
</dbReference>
<keyword evidence="8" id="KW-1185">Reference proteome</keyword>
<dbReference type="Proteomes" id="UP000280434">
    <property type="component" value="Unassembled WGS sequence"/>
</dbReference>
<evidence type="ECO:0000256" key="2">
    <source>
        <dbReference type="ARBA" id="ARBA00009168"/>
    </source>
</evidence>
<dbReference type="InterPro" id="IPR038498">
    <property type="entry name" value="OspF/SpvC_sf"/>
</dbReference>
<reference evidence="7 8" key="1">
    <citation type="submission" date="2018-10" db="EMBL/GenBank/DDBJ databases">
        <title>Paraburkholderia sp. 7MK8-2, isolated from soil.</title>
        <authorList>
            <person name="Gao Z.-H."/>
            <person name="Qiu L.-H."/>
        </authorList>
    </citation>
    <scope>NUCLEOTIDE SEQUENCE [LARGE SCALE GENOMIC DNA]</scope>
    <source>
        <strain evidence="7 8">7MK8-2</strain>
    </source>
</reference>
<evidence type="ECO:0000256" key="6">
    <source>
        <dbReference type="SAM" id="MobiDB-lite"/>
    </source>
</evidence>